<dbReference type="GO" id="GO:0004140">
    <property type="term" value="F:dephospho-CoA kinase activity"/>
    <property type="evidence" value="ECO:0007669"/>
    <property type="project" value="UniProtKB-UniRule"/>
</dbReference>
<keyword evidence="3" id="KW-0963">Cytoplasm</keyword>
<dbReference type="GO" id="GO:0005737">
    <property type="term" value="C:cytoplasm"/>
    <property type="evidence" value="ECO:0007669"/>
    <property type="project" value="UniProtKB-SubCell"/>
</dbReference>
<dbReference type="AlphaFoldDB" id="A0A9D2SUJ9"/>
<evidence type="ECO:0000313" key="6">
    <source>
        <dbReference type="Proteomes" id="UP000823896"/>
    </source>
</evidence>
<name>A0A9D2SUJ9_9FIRM</name>
<protein>
    <recommendedName>
        <fullName evidence="3 4">Dephospho-CoA kinase</fullName>
        <ecNumber evidence="3 4">2.7.1.24</ecNumber>
    </recommendedName>
    <alternativeName>
        <fullName evidence="3">Dephosphocoenzyme A kinase</fullName>
    </alternativeName>
</protein>
<comment type="caution">
    <text evidence="5">The sequence shown here is derived from an EMBL/GenBank/DDBJ whole genome shotgun (WGS) entry which is preliminary data.</text>
</comment>
<dbReference type="PANTHER" id="PTHR10695:SF46">
    <property type="entry name" value="BIFUNCTIONAL COENZYME A SYNTHASE-RELATED"/>
    <property type="match status" value="1"/>
</dbReference>
<sequence>MKKIALSGVMGAGKSSVITILKEAGIPVFDCDAINAQLLCPGERGHMALKRRYGTRFIAANGEIDRQKLSEYMFGEQAGKQEVEALLHPLIKQRLRQQMEACGSTLAVAEVPLLFECGWQDAFDETWVVAADEDILIARLKGRGVSEQEARRRLRAQMSQQEKIALCDVVLYNNADRESLKKQVLSCLEKRR</sequence>
<dbReference type="Proteomes" id="UP000823896">
    <property type="component" value="Unassembled WGS sequence"/>
</dbReference>
<evidence type="ECO:0000313" key="5">
    <source>
        <dbReference type="EMBL" id="HJC35742.1"/>
    </source>
</evidence>
<comment type="function">
    <text evidence="3">Catalyzes the phosphorylation of the 3'-hydroxyl group of dephosphocoenzyme A to form coenzyme A.</text>
</comment>
<dbReference type="HAMAP" id="MF_00376">
    <property type="entry name" value="Dephospho_CoA_kinase"/>
    <property type="match status" value="1"/>
</dbReference>
<dbReference type="InterPro" id="IPR001977">
    <property type="entry name" value="Depp_CoAkinase"/>
</dbReference>
<dbReference type="SUPFAM" id="SSF52540">
    <property type="entry name" value="P-loop containing nucleoside triphosphate hydrolases"/>
    <property type="match status" value="1"/>
</dbReference>
<dbReference type="Gene3D" id="3.40.50.300">
    <property type="entry name" value="P-loop containing nucleotide triphosphate hydrolases"/>
    <property type="match status" value="1"/>
</dbReference>
<comment type="pathway">
    <text evidence="3">Cofactor biosynthesis; coenzyme A biosynthesis; CoA from (R)-pantothenate: step 5/5.</text>
</comment>
<keyword evidence="3 5" id="KW-0808">Transferase</keyword>
<accession>A0A9D2SUJ9</accession>
<keyword evidence="3 5" id="KW-0418">Kinase</keyword>
<evidence type="ECO:0000256" key="2">
    <source>
        <dbReference type="ARBA" id="ARBA00022840"/>
    </source>
</evidence>
<evidence type="ECO:0000256" key="3">
    <source>
        <dbReference type="HAMAP-Rule" id="MF_00376"/>
    </source>
</evidence>
<comment type="catalytic activity">
    <reaction evidence="3">
        <text>3'-dephospho-CoA + ATP = ADP + CoA + H(+)</text>
        <dbReference type="Rhea" id="RHEA:18245"/>
        <dbReference type="ChEBI" id="CHEBI:15378"/>
        <dbReference type="ChEBI" id="CHEBI:30616"/>
        <dbReference type="ChEBI" id="CHEBI:57287"/>
        <dbReference type="ChEBI" id="CHEBI:57328"/>
        <dbReference type="ChEBI" id="CHEBI:456216"/>
        <dbReference type="EC" id="2.7.1.24"/>
    </reaction>
</comment>
<dbReference type="NCBIfam" id="TIGR00152">
    <property type="entry name" value="dephospho-CoA kinase"/>
    <property type="match status" value="1"/>
</dbReference>
<dbReference type="GO" id="GO:0005524">
    <property type="term" value="F:ATP binding"/>
    <property type="evidence" value="ECO:0007669"/>
    <property type="project" value="UniProtKB-UniRule"/>
</dbReference>
<dbReference type="Pfam" id="PF01121">
    <property type="entry name" value="CoaE"/>
    <property type="match status" value="1"/>
</dbReference>
<gene>
    <name evidence="3 5" type="primary">coaE</name>
    <name evidence="5" type="ORF">H9702_01245</name>
</gene>
<reference evidence="5" key="1">
    <citation type="journal article" date="2021" name="PeerJ">
        <title>Extensive microbial diversity within the chicken gut microbiome revealed by metagenomics and culture.</title>
        <authorList>
            <person name="Gilroy R."/>
            <person name="Ravi A."/>
            <person name="Getino M."/>
            <person name="Pursley I."/>
            <person name="Horton D.L."/>
            <person name="Alikhan N.F."/>
            <person name="Baker D."/>
            <person name="Gharbi K."/>
            <person name="Hall N."/>
            <person name="Watson M."/>
            <person name="Adriaenssens E.M."/>
            <person name="Foster-Nyarko E."/>
            <person name="Jarju S."/>
            <person name="Secka A."/>
            <person name="Antonio M."/>
            <person name="Oren A."/>
            <person name="Chaudhuri R.R."/>
            <person name="La Ragione R."/>
            <person name="Hildebrand F."/>
            <person name="Pallen M.J."/>
        </authorList>
    </citation>
    <scope>NUCLEOTIDE SEQUENCE</scope>
    <source>
        <strain evidence="5">CHK187-11901</strain>
    </source>
</reference>
<organism evidence="5 6">
    <name type="scientific">Candidatus Merdibacter merdavium</name>
    <dbReference type="NCBI Taxonomy" id="2838692"/>
    <lineage>
        <taxon>Bacteria</taxon>
        <taxon>Bacillati</taxon>
        <taxon>Bacillota</taxon>
        <taxon>Erysipelotrichia</taxon>
        <taxon>Erysipelotrichales</taxon>
        <taxon>Erysipelotrichaceae</taxon>
        <taxon>Merdibacter</taxon>
    </lineage>
</organism>
<dbReference type="PROSITE" id="PS51219">
    <property type="entry name" value="DPCK"/>
    <property type="match status" value="1"/>
</dbReference>
<keyword evidence="1 3" id="KW-0547">Nucleotide-binding</keyword>
<proteinExistence type="inferred from homology"/>
<evidence type="ECO:0000256" key="1">
    <source>
        <dbReference type="ARBA" id="ARBA00022741"/>
    </source>
</evidence>
<keyword evidence="2 3" id="KW-0067">ATP-binding</keyword>
<comment type="similarity">
    <text evidence="3">Belongs to the CoaE family.</text>
</comment>
<evidence type="ECO:0000256" key="4">
    <source>
        <dbReference type="NCBIfam" id="TIGR00152"/>
    </source>
</evidence>
<dbReference type="CDD" id="cd02022">
    <property type="entry name" value="DPCK"/>
    <property type="match status" value="1"/>
</dbReference>
<dbReference type="EC" id="2.7.1.24" evidence="3 4"/>
<keyword evidence="3" id="KW-0173">Coenzyme A biosynthesis</keyword>
<dbReference type="InterPro" id="IPR027417">
    <property type="entry name" value="P-loop_NTPase"/>
</dbReference>
<reference evidence="5" key="2">
    <citation type="submission" date="2021-04" db="EMBL/GenBank/DDBJ databases">
        <authorList>
            <person name="Gilroy R."/>
        </authorList>
    </citation>
    <scope>NUCLEOTIDE SEQUENCE</scope>
    <source>
        <strain evidence="5">CHK187-11901</strain>
    </source>
</reference>
<dbReference type="PANTHER" id="PTHR10695">
    <property type="entry name" value="DEPHOSPHO-COA KINASE-RELATED"/>
    <property type="match status" value="1"/>
</dbReference>
<comment type="subcellular location">
    <subcellularLocation>
        <location evidence="3">Cytoplasm</location>
    </subcellularLocation>
</comment>
<feature type="binding site" evidence="3">
    <location>
        <begin position="11"/>
        <end position="16"/>
    </location>
    <ligand>
        <name>ATP</name>
        <dbReference type="ChEBI" id="CHEBI:30616"/>
    </ligand>
</feature>
<dbReference type="GO" id="GO:0015937">
    <property type="term" value="P:coenzyme A biosynthetic process"/>
    <property type="evidence" value="ECO:0007669"/>
    <property type="project" value="UniProtKB-UniRule"/>
</dbReference>
<dbReference type="EMBL" id="DWWM01000006">
    <property type="protein sequence ID" value="HJC35742.1"/>
    <property type="molecule type" value="Genomic_DNA"/>
</dbReference>